<organism evidence="1 2">
    <name type="scientific">Fulvivirga sediminis</name>
    <dbReference type="NCBI Taxonomy" id="2803949"/>
    <lineage>
        <taxon>Bacteria</taxon>
        <taxon>Pseudomonadati</taxon>
        <taxon>Bacteroidota</taxon>
        <taxon>Cytophagia</taxon>
        <taxon>Cytophagales</taxon>
        <taxon>Fulvivirgaceae</taxon>
        <taxon>Fulvivirga</taxon>
    </lineage>
</organism>
<comment type="caution">
    <text evidence="1">The sequence shown here is derived from an EMBL/GenBank/DDBJ whole genome shotgun (WGS) entry which is preliminary data.</text>
</comment>
<accession>A0A937F674</accession>
<keyword evidence="2" id="KW-1185">Reference proteome</keyword>
<sequence>MNKMIIMSMGLPLHIQNKRGKKATIEFNKSEFVVCKYHPDNPIYINDASLLGWYPRNPFKRVVYFLKQKMNPYAV</sequence>
<evidence type="ECO:0000313" key="1">
    <source>
        <dbReference type="EMBL" id="MBL3657167.1"/>
    </source>
</evidence>
<dbReference type="EMBL" id="JAESIY010000007">
    <property type="protein sequence ID" value="MBL3657167.1"/>
    <property type="molecule type" value="Genomic_DNA"/>
</dbReference>
<dbReference type="RefSeq" id="WP_202244960.1">
    <property type="nucleotide sequence ID" value="NZ_JAESIY010000007.1"/>
</dbReference>
<gene>
    <name evidence="1" type="ORF">JL102_13550</name>
</gene>
<reference evidence="1" key="1">
    <citation type="submission" date="2021-01" db="EMBL/GenBank/DDBJ databases">
        <title>Fulvivirga kasyanovii gen. nov., sp nov., a novel member of the phylum Bacteroidetes isolated from seawater in a mussel farm.</title>
        <authorList>
            <person name="Zhao L.-H."/>
            <person name="Wang Z.-J."/>
        </authorList>
    </citation>
    <scope>NUCLEOTIDE SEQUENCE</scope>
    <source>
        <strain evidence="1">2943</strain>
    </source>
</reference>
<proteinExistence type="predicted"/>
<dbReference type="Proteomes" id="UP000659388">
    <property type="component" value="Unassembled WGS sequence"/>
</dbReference>
<dbReference type="AlphaFoldDB" id="A0A937F674"/>
<protein>
    <submittedName>
        <fullName evidence="1">Uncharacterized protein</fullName>
    </submittedName>
</protein>
<name>A0A937F674_9BACT</name>
<evidence type="ECO:0000313" key="2">
    <source>
        <dbReference type="Proteomes" id="UP000659388"/>
    </source>
</evidence>